<dbReference type="GO" id="GO:0005886">
    <property type="term" value="C:plasma membrane"/>
    <property type="evidence" value="ECO:0007669"/>
    <property type="project" value="UniProtKB-SubCell"/>
</dbReference>
<evidence type="ECO:0000259" key="7">
    <source>
        <dbReference type="Pfam" id="PF03772"/>
    </source>
</evidence>
<feature type="transmembrane region" description="Helical" evidence="6">
    <location>
        <begin position="480"/>
        <end position="499"/>
    </location>
</feature>
<feature type="transmembrane region" description="Helical" evidence="6">
    <location>
        <begin position="286"/>
        <end position="302"/>
    </location>
</feature>
<dbReference type="STRING" id="227084.SAMN05421855_101331"/>
<evidence type="ECO:0000256" key="2">
    <source>
        <dbReference type="ARBA" id="ARBA00022475"/>
    </source>
</evidence>
<evidence type="ECO:0000256" key="4">
    <source>
        <dbReference type="ARBA" id="ARBA00022989"/>
    </source>
</evidence>
<feature type="transmembrane region" description="Helical" evidence="6">
    <location>
        <begin position="248"/>
        <end position="274"/>
    </location>
</feature>
<feature type="transmembrane region" description="Helical" evidence="6">
    <location>
        <begin position="7"/>
        <end position="24"/>
    </location>
</feature>
<keyword evidence="10" id="KW-1185">Reference proteome</keyword>
<dbReference type="InterPro" id="IPR004477">
    <property type="entry name" value="ComEC_N"/>
</dbReference>
<feature type="domain" description="ComEC/Rec2-related protein" evidence="7">
    <location>
        <begin position="232"/>
        <end position="501"/>
    </location>
</feature>
<comment type="subcellular location">
    <subcellularLocation>
        <location evidence="1">Cell membrane</location>
        <topology evidence="1">Multi-pass membrane protein</topology>
    </subcellularLocation>
</comment>
<dbReference type="InterPro" id="IPR025405">
    <property type="entry name" value="DUF4131"/>
</dbReference>
<dbReference type="Pfam" id="PF03772">
    <property type="entry name" value="Competence"/>
    <property type="match status" value="1"/>
</dbReference>
<dbReference type="Pfam" id="PF13567">
    <property type="entry name" value="DUF4131"/>
    <property type="match status" value="1"/>
</dbReference>
<feature type="transmembrane region" description="Helical" evidence="6">
    <location>
        <begin position="332"/>
        <end position="351"/>
    </location>
</feature>
<dbReference type="NCBIfam" id="TIGR00360">
    <property type="entry name" value="ComEC_N-term"/>
    <property type="match status" value="1"/>
</dbReference>
<reference evidence="9 10" key="1">
    <citation type="submission" date="2016-10" db="EMBL/GenBank/DDBJ databases">
        <authorList>
            <person name="de Groot N.N."/>
        </authorList>
    </citation>
    <scope>NUCLEOTIDE SEQUENCE [LARGE SCALE GENOMIC DNA]</scope>
    <source>
        <strain evidence="9 10">DSM 16195</strain>
    </source>
</reference>
<dbReference type="AlphaFoldDB" id="A0A1G7CEH2"/>
<dbReference type="Proteomes" id="UP000199321">
    <property type="component" value="Unassembled WGS sequence"/>
</dbReference>
<keyword evidence="3 6" id="KW-0812">Transmembrane</keyword>
<sequence>MKFINYTVIYFAVLVALGILTAHFTPTFFFSLPFLAVLTIAIITSWFIARKQLFPTLFFGSLAFIAFFGIGFANYQLRLPTYQKLHYSHTTSENKAAVLQLKVLEALKPDNYYIKFIATVQASEGTNTTGKVLLQIHKDSLIPSITVDDILLVSASLQNIPKPLNPHQFEYANYMKNLGVYHRVLISNDYILQHSKGSKTLRGHAESLRNYCLKKLLQTDITTDERAITQALVLGQKKDISKQLYAQYAAAGAVHILAVSGLHVGIIYLIFSFLLRPLTHLPHGEIVHSALVILLLWCFAFITGLSPSVTRAVTMFSFFAFATALRRDTNSINTLFLSFLVLLLINPLWLFQVGFQMSYMAVAAILWIQPTLYSYYRPRFYIDRLFWGIFTVSIAAQLGVFPLSLHYFHQFPGLFFVTNLVVLPFLGLILSAGLLIVMLAAFSVLPEKLVLFYNFGIEYLNNFIAWVATKDHFIIEDISFSEAKVLASYLIIISVFLLWKKLSYRRTVLVLCSFSLFMGVLIWESYTSSETRLIVFHKSRTSLIGYKQARALKIFRSNLDTATTFQKTNPIKQYRIGEAITVFSEAPLQKIFRYREKTILVLDSLGVYPMISEGSIVLLTESPKVHLERLIDSLKPACIIADGSNYRSYVQRWEKTCAQKKLPFYHTGSKGALIIE</sequence>
<evidence type="ECO:0000313" key="10">
    <source>
        <dbReference type="Proteomes" id="UP000199321"/>
    </source>
</evidence>
<keyword evidence="4 6" id="KW-1133">Transmembrane helix</keyword>
<dbReference type="PANTHER" id="PTHR30619:SF1">
    <property type="entry name" value="RECOMBINATION PROTEIN 2"/>
    <property type="match status" value="1"/>
</dbReference>
<dbReference type="RefSeq" id="WP_093139683.1">
    <property type="nucleotide sequence ID" value="NZ_BMWO01000001.1"/>
</dbReference>
<organism evidence="9 10">
    <name type="scientific">Ulvibacter litoralis</name>
    <dbReference type="NCBI Taxonomy" id="227084"/>
    <lineage>
        <taxon>Bacteria</taxon>
        <taxon>Pseudomonadati</taxon>
        <taxon>Bacteroidota</taxon>
        <taxon>Flavobacteriia</taxon>
        <taxon>Flavobacteriales</taxon>
        <taxon>Flavobacteriaceae</taxon>
        <taxon>Ulvibacter</taxon>
    </lineage>
</organism>
<evidence type="ECO:0000256" key="3">
    <source>
        <dbReference type="ARBA" id="ARBA00022692"/>
    </source>
</evidence>
<dbReference type="EMBL" id="FNBA01000001">
    <property type="protein sequence ID" value="SDE37738.1"/>
    <property type="molecule type" value="Genomic_DNA"/>
</dbReference>
<evidence type="ECO:0000256" key="5">
    <source>
        <dbReference type="ARBA" id="ARBA00023136"/>
    </source>
</evidence>
<keyword evidence="5 6" id="KW-0472">Membrane</keyword>
<keyword evidence="2" id="KW-1003">Cell membrane</keyword>
<dbReference type="OrthoDB" id="9761531at2"/>
<feature type="transmembrane region" description="Helical" evidence="6">
    <location>
        <begin position="385"/>
        <end position="408"/>
    </location>
</feature>
<feature type="transmembrane region" description="Helical" evidence="6">
    <location>
        <begin position="30"/>
        <end position="49"/>
    </location>
</feature>
<evidence type="ECO:0000256" key="6">
    <source>
        <dbReference type="SAM" id="Phobius"/>
    </source>
</evidence>
<evidence type="ECO:0000259" key="8">
    <source>
        <dbReference type="Pfam" id="PF13567"/>
    </source>
</evidence>
<dbReference type="PANTHER" id="PTHR30619">
    <property type="entry name" value="DNA INTERNALIZATION/COMPETENCE PROTEIN COMEC/REC2"/>
    <property type="match status" value="1"/>
</dbReference>
<feature type="transmembrane region" description="Helical" evidence="6">
    <location>
        <begin position="357"/>
        <end position="376"/>
    </location>
</feature>
<feature type="transmembrane region" description="Helical" evidence="6">
    <location>
        <begin position="414"/>
        <end position="442"/>
    </location>
</feature>
<gene>
    <name evidence="9" type="ORF">SAMN05421855_101331</name>
</gene>
<feature type="transmembrane region" description="Helical" evidence="6">
    <location>
        <begin position="56"/>
        <end position="75"/>
    </location>
</feature>
<name>A0A1G7CEH2_9FLAO</name>
<feature type="transmembrane region" description="Helical" evidence="6">
    <location>
        <begin position="449"/>
        <end position="468"/>
    </location>
</feature>
<evidence type="ECO:0000313" key="9">
    <source>
        <dbReference type="EMBL" id="SDE37738.1"/>
    </source>
</evidence>
<feature type="domain" description="DUF4131" evidence="8">
    <location>
        <begin position="31"/>
        <end position="184"/>
    </location>
</feature>
<protein>
    <submittedName>
        <fullName evidence="9">Competence protein ComEC</fullName>
    </submittedName>
</protein>
<feature type="transmembrane region" description="Helical" evidence="6">
    <location>
        <begin position="508"/>
        <end position="526"/>
    </location>
</feature>
<accession>A0A1G7CEH2</accession>
<evidence type="ECO:0000256" key="1">
    <source>
        <dbReference type="ARBA" id="ARBA00004651"/>
    </source>
</evidence>
<dbReference type="InterPro" id="IPR052159">
    <property type="entry name" value="Competence_DNA_uptake"/>
</dbReference>
<proteinExistence type="predicted"/>